<proteinExistence type="predicted"/>
<dbReference type="PANTHER" id="PTHR35038">
    <property type="entry name" value="DISSIMILATORY SULFITE REDUCTASE SIRA"/>
    <property type="match status" value="1"/>
</dbReference>
<accession>A0A9D2GSP9</accession>
<feature type="chain" id="PRO_5038876892" evidence="2">
    <location>
        <begin position="21"/>
        <end position="382"/>
    </location>
</feature>
<reference evidence="3" key="1">
    <citation type="journal article" date="2021" name="PeerJ">
        <title>Extensive microbial diversity within the chicken gut microbiome revealed by metagenomics and culture.</title>
        <authorList>
            <person name="Gilroy R."/>
            <person name="Ravi A."/>
            <person name="Getino M."/>
            <person name="Pursley I."/>
            <person name="Horton D.L."/>
            <person name="Alikhan N.F."/>
            <person name="Baker D."/>
            <person name="Gharbi K."/>
            <person name="Hall N."/>
            <person name="Watson M."/>
            <person name="Adriaenssens E.M."/>
            <person name="Foster-Nyarko E."/>
            <person name="Jarju S."/>
            <person name="Secka A."/>
            <person name="Antonio M."/>
            <person name="Oren A."/>
            <person name="Chaudhuri R.R."/>
            <person name="La Ragione R."/>
            <person name="Hildebrand F."/>
            <person name="Pallen M.J."/>
        </authorList>
    </citation>
    <scope>NUCLEOTIDE SEQUENCE</scope>
    <source>
        <strain evidence="3">ChiW4-1371</strain>
    </source>
</reference>
<dbReference type="SUPFAM" id="SSF48695">
    <property type="entry name" value="Multiheme cytochromes"/>
    <property type="match status" value="1"/>
</dbReference>
<keyword evidence="1 2" id="KW-0732">Signal</keyword>
<dbReference type="NCBIfam" id="NF040968">
    <property type="entry name" value="FeS_ExtO"/>
    <property type="match status" value="1"/>
</dbReference>
<comment type="caution">
    <text evidence="3">The sequence shown here is derived from an EMBL/GenBank/DDBJ whole genome shotgun (WGS) entry which is preliminary data.</text>
</comment>
<reference evidence="3" key="2">
    <citation type="submission" date="2021-04" db="EMBL/GenBank/DDBJ databases">
        <authorList>
            <person name="Gilroy R."/>
        </authorList>
    </citation>
    <scope>NUCLEOTIDE SEQUENCE</scope>
    <source>
        <strain evidence="3">ChiW4-1371</strain>
    </source>
</reference>
<evidence type="ECO:0000313" key="4">
    <source>
        <dbReference type="Proteomes" id="UP000824176"/>
    </source>
</evidence>
<dbReference type="EMBL" id="DXAQ01000014">
    <property type="protein sequence ID" value="HIZ88464.1"/>
    <property type="molecule type" value="Genomic_DNA"/>
</dbReference>
<feature type="signal peptide" evidence="2">
    <location>
        <begin position="1"/>
        <end position="20"/>
    </location>
</feature>
<dbReference type="NCBIfam" id="NF040967">
    <property type="entry name" value="cytc_ExtN"/>
    <property type="match status" value="1"/>
</dbReference>
<protein>
    <submittedName>
        <fullName evidence="3">Cytochrome c3 family protein</fullName>
    </submittedName>
</protein>
<dbReference type="InterPro" id="IPR051829">
    <property type="entry name" value="Multiheme_Cytochr_ET"/>
</dbReference>
<dbReference type="InterPro" id="IPR036280">
    <property type="entry name" value="Multihaem_cyt_sf"/>
</dbReference>
<dbReference type="AlphaFoldDB" id="A0A9D2GSP9"/>
<dbReference type="Proteomes" id="UP000824176">
    <property type="component" value="Unassembled WGS sequence"/>
</dbReference>
<evidence type="ECO:0000256" key="1">
    <source>
        <dbReference type="ARBA" id="ARBA00022729"/>
    </source>
</evidence>
<name>A0A9D2GSP9_9BACT</name>
<sequence length="382" mass="44593">MKKYLMMMCISLLFASISYGQHPEYKENQKCADCHKDCQIENIVMTDKKKEKAFVDKAFMQFDGTFGEKHCYNSCHISTCVDCHKGTGKNISKPKTDDCLVCHKDTYTGIEYMGLGIREDHERYKRGIEKDGEYYLKMLPSVHYEKGMQCSDCHTKNNILGKEKAKDCLECHTYNKDIIDHSIKGHDKVACISCHASYSPMELGTFYLRYRESSYAEYVKELPQISDEYFKSSFMRVNERPPLVIDNETGKYVPAKPSKIIFTTNTYKDLVVGQENKMIANRWKVTYPHTVRRETVLCSSCHDNERAFLLESDENRILYPDKDGLAVKSFYNSENFSIENARFVTRKEYEKINSKSKEYLQKYFEKLDQLKEVINKSVPEKK</sequence>
<organism evidence="3 4">
    <name type="scientific">Candidatus Mucispirillum faecigallinarum</name>
    <dbReference type="NCBI Taxonomy" id="2838699"/>
    <lineage>
        <taxon>Bacteria</taxon>
        <taxon>Pseudomonadati</taxon>
        <taxon>Deferribacterota</taxon>
        <taxon>Deferribacteres</taxon>
        <taxon>Deferribacterales</taxon>
        <taxon>Mucispirillaceae</taxon>
        <taxon>Mucispirillum</taxon>
    </lineage>
</organism>
<gene>
    <name evidence="3" type="ORF">H9804_00835</name>
</gene>
<evidence type="ECO:0000256" key="2">
    <source>
        <dbReference type="SAM" id="SignalP"/>
    </source>
</evidence>
<dbReference type="Gene3D" id="3.90.10.10">
    <property type="entry name" value="Cytochrome C3"/>
    <property type="match status" value="1"/>
</dbReference>
<evidence type="ECO:0000313" key="3">
    <source>
        <dbReference type="EMBL" id="HIZ88464.1"/>
    </source>
</evidence>